<feature type="compositionally biased region" description="Basic and acidic residues" evidence="6">
    <location>
        <begin position="2579"/>
        <end position="2588"/>
    </location>
</feature>
<feature type="region of interest" description="Disordered" evidence="6">
    <location>
        <begin position="6045"/>
        <end position="6065"/>
    </location>
</feature>
<feature type="compositionally biased region" description="Polar residues" evidence="6">
    <location>
        <begin position="596"/>
        <end position="623"/>
    </location>
</feature>
<feature type="compositionally biased region" description="Polar residues" evidence="6">
    <location>
        <begin position="5593"/>
        <end position="5620"/>
    </location>
</feature>
<keyword evidence="2" id="KW-0732">Signal</keyword>
<comment type="caution">
    <text evidence="8">The sequence shown here is derived from an EMBL/GenBank/DDBJ whole genome shotgun (WGS) entry which is preliminary data.</text>
</comment>
<feature type="compositionally biased region" description="Basic and acidic residues" evidence="6">
    <location>
        <begin position="5521"/>
        <end position="5532"/>
    </location>
</feature>
<dbReference type="GO" id="GO:0031410">
    <property type="term" value="C:cytoplasmic vesicle"/>
    <property type="evidence" value="ECO:0007669"/>
    <property type="project" value="TreeGrafter"/>
</dbReference>
<feature type="compositionally biased region" description="Basic and acidic residues" evidence="6">
    <location>
        <begin position="5738"/>
        <end position="5749"/>
    </location>
</feature>
<feature type="compositionally biased region" description="Acidic residues" evidence="6">
    <location>
        <begin position="5484"/>
        <end position="5494"/>
    </location>
</feature>
<feature type="compositionally biased region" description="Basic and acidic residues" evidence="6">
    <location>
        <begin position="5501"/>
        <end position="5511"/>
    </location>
</feature>
<dbReference type="PANTHER" id="PTHR46182:SF2">
    <property type="entry name" value="FI19480P1"/>
    <property type="match status" value="1"/>
</dbReference>
<evidence type="ECO:0000256" key="5">
    <source>
        <dbReference type="SAM" id="Coils"/>
    </source>
</evidence>
<dbReference type="InterPro" id="IPR029865">
    <property type="entry name" value="KIAA0319-like"/>
</dbReference>
<organism evidence="8 9">
    <name type="scientific">Acropora cervicornis</name>
    <name type="common">Staghorn coral</name>
    <dbReference type="NCBI Taxonomy" id="6130"/>
    <lineage>
        <taxon>Eukaryota</taxon>
        <taxon>Metazoa</taxon>
        <taxon>Cnidaria</taxon>
        <taxon>Anthozoa</taxon>
        <taxon>Hexacorallia</taxon>
        <taxon>Scleractinia</taxon>
        <taxon>Astrocoeniina</taxon>
        <taxon>Acroporidae</taxon>
        <taxon>Acropora</taxon>
    </lineage>
</organism>
<feature type="region of interest" description="Disordered" evidence="6">
    <location>
        <begin position="4586"/>
        <end position="4622"/>
    </location>
</feature>
<evidence type="ECO:0000256" key="4">
    <source>
        <dbReference type="ARBA" id="ARBA00023180"/>
    </source>
</evidence>
<name>A0AAD9PSS1_ACRCE</name>
<feature type="region of interest" description="Disordered" evidence="6">
    <location>
        <begin position="2736"/>
        <end position="2798"/>
    </location>
</feature>
<evidence type="ECO:0000256" key="2">
    <source>
        <dbReference type="ARBA" id="ARBA00022729"/>
    </source>
</evidence>
<feature type="region of interest" description="Disordered" evidence="6">
    <location>
        <begin position="5265"/>
        <end position="5290"/>
    </location>
</feature>
<feature type="compositionally biased region" description="Basic residues" evidence="6">
    <location>
        <begin position="4723"/>
        <end position="4734"/>
    </location>
</feature>
<feature type="region of interest" description="Disordered" evidence="6">
    <location>
        <begin position="5968"/>
        <end position="5988"/>
    </location>
</feature>
<feature type="compositionally biased region" description="Basic and acidic residues" evidence="6">
    <location>
        <begin position="5623"/>
        <end position="5634"/>
    </location>
</feature>
<feature type="region of interest" description="Disordered" evidence="6">
    <location>
        <begin position="3316"/>
        <end position="3344"/>
    </location>
</feature>
<sequence length="6181" mass="683339">MGSFFPVSSVKVENIHSNKSGFMDIANKSKTDEEMTSNDTVLVSNETETDIFANETTPHYVLISQPLLTLKETKSDLKGTSVLIPSNTKPTVEKEVTFSGNANRSKLRNREKVIWESVLSSSVQQGSSPHFQNLTSPNESIVSFHGQSHSSKRTVMSYTESLREFQTPKTFRVRSSRVVTSNVPATFPSKSGIQIKDSWQSTAVVSTLEQGVESLKSILSSNLPRGLTYTFQPSPSVMLESASPILSEKGTSFMKRTKQTPTLNVPRGKHLLITTPLTSERVTTTEGPEWLLQGRGQVSLTANTVWKPSNATRVSNSLQPHSQRNTTSAPSAFLGQEVDRAELSEMHLSSTATLKELSSVLRSYSPWRSHFSSLTKLKIAHEAMLLTPIQSLSRSKQDSAVSFKEVAFSKIDRPSGIQETFAASSVPKSNAHVHEEQFSKSAITAEANGSVRMSHIFSNEKSSFPSRLIDSGKQNESSTESIERDSIPVATPRLQVLPGLSDVASKGRHLQSSSRDSYTQSVAKSTVNESFDQHTLFLFANPSTLPPDMEMKNSPSTTLALSFVSSKIQQEKSQIKSTSLESTILSNVTADPGLSPISSSNSRGVKKSNSQLPGSTSLPNAVSTPPEKPRKRSNLIFSVSQRPNPLHKMDNVAVKDALKSKDQTDLSTPLNGQTAPNRSSKIDLPITVSSRLWLSYFVPILPSTMSSLSQRTSLMEGNTGLDYSTSFSVRRSGYTMHHSPSLPLASTVKPPSTPSLDKWRTPSTDDSKTAIKLDRDTQVSSLGISHGHHTRTPALVSEPLQQQSFVTSNITMLRTLENKDFSTSVGNATKAEPMQLRRRDSRSSLNFHNASQKTASTIKVTKNRDNRSFSAVSGVKKPQKLGSVTLVVASVNVTSSPLERTLNETRKGKEKIVSSRTSGIIASPVFNHTTQHIEEELKNQTGPLLSVSRLENMLGDLQKNVLRASELHLGKAFNLSLLFNESNTSEMAKHVDFRLNRISSRLKHISSVLKALQQKGYQENAAAVEKSKVAASENGTKLDDKHNELIERLLKRFGKLEALIKTQKDLAMNRNSTATINSSRTEDINGHIFNIPSLRSLEFPKEKSARAIIASPVFNHATQHIEEVLKNQTGHLLSVSRLETEEKKLDSTFPRVVSSASYPLRRTKSLGEDSHYTSFTTITATNKTLLETSLASSLPTSTLKASPRITANDSRSHPHSPVVTHSVLPDIWENKTQVQRSKVFTYVTFRGGLEAGVFTNRGNVDSMETCVQLCYDHTLCHVAFIVGNTCYSIQCYSQKTCEVLPVHTTVINTRVVYLKDRMLRLPYNVTSHPTASSLVKNNNFTIKNCAKNTTVLRNMTFLAGMSAGNYTDYGTVKSIEACSNICCSKRVCDAAFVILNNCFTIDCVSDKACHAIPSKSNKVNTAIVFFRKTLSDKLVQPFHMEVPKRRKALPCHLVSGVLKGVVFRGGMSAGNFTDQGLVVGFSSCVDKCCHLRDCDAAFMVEKNCYSVNCSKNRTLCYPVVARSTKLKTFMALKRDIHLNNLTLSDSKRENCVQHGSIKHGFTFQKGMKAGNFTSLGEVKNMSTCIQRCCANTCQAAFMIGNTCYSVVCRSREDCRTVKAKRMDFTTAIAFVNQVNKNIAGNKASNRMSKFTKSILGGQCEITDEQANVTLTGGWRAGKFLRLLDVKDMGKCIEACCEYNGCGAAMFIGQFCYNFICFHSSGCQLTGTKQDFMIRRFVAVHKIESPVLPPHKRAHIERLTRSKEHLDISRFMKDVKNAIKVGNHPIRSTTGTGNEINVITIPPDSIPRTSFVTNSLLPALKKSEISLQKSSKSEGHISLFSLSKTAFSAGASVANFIGSFRTEHNTITSSNFTKHLDRSVVGSNVGSAISTTPTSPLLSKRSTSLELSVTNVIEQGLTEAPPNSYKSLLRPSTDQVSSVSFPSPSVIDSQNNTGASPLLSEEHSFLSDYSLLKERKNRSRKRSYACTHTFVFNNSTLRGGLHAGDVKNEGKVDGMEECVEMCCKTAECNVALLIDEVCYIVACSNKKNCEAIPEKGSGNRENSKVAYVARSKTETQFIKKLISHAETLRENQLGNNRTVKNKTSHELPLVKQGSCIRSPILRDVRFKLGMHAGDFKSMGTVTGVDECVALCCKSNACNAIFMLRSRCHVISCSSEFHCQTVAAESQFYQPTVVYVARNRLEADYFLKMIPKEMLVKFQPNRTIDAMSHKDEPAIRRSELGERKYREDTAFNAANSYSLSQASHSGLSSSETMNATVSVSTSMLSSNSLQIQKESLPSTNGHKVSPSKSSSYVVSGFFNPKPSLAERSHEDTSNAHSPSVSFNHLEQTSMSARHSNHGSTLNAVMNSPSIFKALEPLLPSPTAKKTWSPTLASSKLWSPFHGNVTKPPRLLSSPRITIHTWPTLSVSSEAKAIKHDALPLSALASTEMRKNFSLSSVIKAKFERKDGTPVKSFRSTLQHTSSVRSLVDLVETPNAIKSLQFSAKVSSQKSVAFSPSWHLKKLFTSGAGTPVGITRPTSSGLHKIAISTGIQSIESLSYSLHEGASVSVNEQSEGNAFSTIKDSRNEKRESSTLTVENAHGPPFTVPKIKSTPRILRMPHPRTTDIRGVSNSGVSSRESAQTTFKISEEASRNGDVGFSTTPVKAFDKEASARNTRNEGNKRDFIPVLKSSSILESSWTTSITSVGSYSRSTNLLTIKAHNATFSSLLRNLASKNVFSSNATTSSSSDFTGATLRKGSGGNVVSQRREAATKDAIVRSPTTESSPSVASAKSNDTSSSLNRPLQTSFDALVTSAGNANRSNTNSPLNRAVSKSLSYEPLTGDNTPKHEKGSPKILHSTKHKIQTEVRQNTLTSLNQSSHLRSAFFAVQEITATSTAGFLGPVTDHGLRNLPSASSDSWSPIKSPLASLRLFPSPTSLRGTNVLTVTPSLIVLQPKSKAIGRDLGDNISPTVTLSEVTLQPAKTKAAENQLPSSLRVNVKFVAPMIRQLNKTNSNSFQQNEIASLRNTTSSGTNFVTKRVSMDTNGTINIYDRKLSMLLSSKTAVRLSPSLKTFPSAVAYKGHTKSQVNHFAKKEKLRTRTSSSNKKQKRVEIPKVNAFAGGVLEQIGPFESVNSLRLHSSTGPTQDAVSPTGEVLERIRPLPITSPLLPSSESFPSFKPSDTGKKRISSIKGTFVVPASTSDLQRTQSFIEQIKSVTQTTSQLEGKHSETTRRTVHDKAQKRESLSLRNDQQTSLPFLISPSPAFLITSDIVSISSPQQHAHFVRFNHKTASHVIKPAIGTQEHTSLLSLLSTPAPLLPTTTVSSKSEGPSKSRQHHESRNLNTNLTYSNRNNEERDMWGYFSHLLQSIKDILGKKKSRTAKVFVNSVEPVSKKTGVISEITKPLSVTPTLSSGADSRYSVVSFPGAFSTIAIQVASDTALTVKQSITTSRLKSVPPNQTKSSLPGTPIGLDISEAMRPLHWRSPSCEHSAVRFNSTLRGGIHAGVLTEGGVVTSDNECISQCCLNETCDAVFLILKRCFLVACKSKRLCDTVPAKTVSLSPRVIYKEVKVKTQKRGKAKITKNSFTETSKMKDTSSGGQTTVGLFQFIAGDKRVDIAGEKDENIKAKLLCIPSITLQNVTLRNGINSGYFRDEGTVKSMQQCIELCCRRMNCSVAFMLVNRCFSVSCYNKFSCKSIPARTSIFEPQLAYVRRNLDTLFSASISLTDTISITASRTDFSASSTYSTSTWTKRNIIRFHDNCRYGNKEKKVTLRGGVNAGSFIDTGVVTNIEQCVNHCCQATNCDVAFMITKRCFLVTCLSFQLCESVPVRNGDYFTELVHISRDDSDIARDFLAKLVRPSSLNVKTRNDLMTPTAHRSSWVSSLNWPTSASQRTLIEGKHLSLRSPIMGSYMQFRSPIVPPAAPARGVLIKSTIEPIRVNDSKDIGLIQTLGMSTLGISLRHSHEKTITPSTIVVQSLFSNLERPERGRNVTSREKKSGTGKAVVEDETCRSTIVYHNATLRGGIKAGIFKDQGSVQNMRKCIERCCRWQFCGVAFMLLTRCYTIACYNEHLCAPVAARNLTFTPRIAFVSRMRRDQGNLTDTSKNFTALSVIRSFQRDNATLGGKNSSFSLATESFASSTAFKIAFSPIQILPSPSHSLISKVVTQKSNSHNNCSSSNPIYNMTLRGGLNAGNFTDNGKFESIQQCVDFCCKESHCDLVLMLLDHCFTVRCHNRHLCESVPSKTAKYRSRIVYVEKISGVNSSSVFHIKSSQTLSLLDAALSAMEGGHQSKAIRTDGLSTPNDIGAFNSEWLAQILKPSPSTVKNNGVLRSSIFEFKDWRSYDLSAKQRKVVGIQQVLNQTIFASTSQHRRQVMPSSFTSSRNESLVSVASTSASIKTEQNKSASEEEATSGASSGRAKTLGDPSGNAISHPSSCLNSPISYNVTLRNGIRSGYFRDQGRVENMAECISKCCDFDVCDVAFMLKQRCYLVTCYTETGCQTVHARQSLFRPRVSHVQRTIQSQLLTFMDGQVKQSRSLVKVNHLRKSSTLPEAVKTLNHTNSPIKKTKELLLSKYNYSKPHITKEFHKRKRKGVNRNSGHLAKHQKPKHVRVVSHHVTSGRKHMRDVRKHVTRIVEVTKKKGRHVKTRHGKAIRMELKHSRPLTSKINAVENFKTKLKTKTGSRLSDVDLEKLFFFMKGHNSSERKYSASSTTTNQNDQSSTSGNRKGKSARTGKSHKPLESKKRFENKERHRFDWSAKKSVEKTAPGNAKERVAIASTLRVRVTKKPTAQGKKSTVPPLPTQPPHAGHSSCKTGKIEFNQTLRGGLSSGLFHEVGQVNHIGACSQHCCSSPICDLAFMVLKHCFLVTCSSSNPRMCDSTPALATNFNPMISRVARNDDGDLNDQTVTVSSIEPFPTGKPAALPTTMSLHQSEILPPMTRSKNTTVSQSVIRPDLPQVSIRNANESAISRDRGLLHHTGKHVPGCISFATEHNVTLRGGLHAGKFTDAGVVNGSSDCTKLCCEETTCDVAFYAFSRCFLVHCFDEYLCSFTPSLLPSFNPTVIHVYRHQTKPTPRPGTTLPPVNAVLEEIEDKPPKRGNKSCAHSDVYEEVTLRMGYNAGNFTSRGKVNSTDECVMACCEQRGCDLIFMFLNNCYTISCSSSFACEIVPARKSRFKPRIVYLIKNNSSSVVKPSEFNSSLYATNSTNDRPVKSVHYKELPLQLYQKNRSLHNKDISKLSNITQRKEGLSNVTQTVEEEFVVFPSTKMPPRSVKKLAGNGSLSVSGRTESRADEEIDKLAKKVLNVSEENRRLESEIQFLMSKEREMKQSKINLSSDFAHGHLKKTTKRRPRTDTKKPKRTSQAGNERKSRSRQKDVGSLLDSKATKRVVLVDTDRPRPTDEHTIEEHNIQRFAGKVHKKVHHAESSREKLSKGQLNEEFQQGHGQNKAIDWRPLNRTAVHESGSPKKLISHSDGDVGKSLQSRDEQSEADGADDEEIVTLTPDIKVRKQPEKPLLEGLGSKFSSKTEKPEMRKNANEFQFDNEMNPEMTKGQAWNGFGSKIRENLSNREKKKPTKENDFQNERPHESNDYKAKAQMHSSNVGSDLTKSLDQQVDQAYFSNGSLPDNGKDEIEDKDKSIVTGATGRNEPMTHEKEEFYQPTNRSRFRMDGPTKSKSTHKGGFNLDNQSKLKKEEGGFSNSKYAANQHIEVQEKQKDSSPEKYLDLDSKQEKKTEGNGSEGDVEVKNVHREMSEGKLQTYSGKEIKAQTQSLNQQQAHSYQTHLDISSHSESMEGHRIKFHLDDTNDRPVEGSDAKTGKSEDNSVIIHQIANKTSKKPAPRLSSSDSQSMESHSADQDESVRMPLSDEKALKSHRLLNNKRLSSDHEKVRVSTGNQQLAVENALAKLSPTSANKHERPISIGRVQTRHHRKKHDLEAIFDKINVVYSHLQELMERYDHQHNETTEHFARRHEDDIPTPSISSQNSSIKMTSAGKTTRAKASVVKEYVSDKNEGSKIISSRHEDQLMDYIRNIYSRVQAIFDRSTKEAALENEHTGIKARPSSSRNHETERKPIRDITRSSIAKTAHQKITEKDEAVLKEMKDIYKKMKQMYWQEKRARKEAGMKTHKQQRQHQRSFIPTRSIKSVTRLRDLGRILDRVRPLSSNTKRTQNKAPRLRTCKYLLFVLW</sequence>
<feature type="region of interest" description="Disordered" evidence="6">
    <location>
        <begin position="4782"/>
        <end position="4809"/>
    </location>
</feature>
<dbReference type="GO" id="GO:0001764">
    <property type="term" value="P:neuron migration"/>
    <property type="evidence" value="ECO:0007669"/>
    <property type="project" value="TreeGrafter"/>
</dbReference>
<reference evidence="8" key="1">
    <citation type="journal article" date="2023" name="G3 (Bethesda)">
        <title>Whole genome assembly and annotation of the endangered Caribbean coral Acropora cervicornis.</title>
        <authorList>
            <person name="Selwyn J.D."/>
            <person name="Vollmer S.V."/>
        </authorList>
    </citation>
    <scope>NUCLEOTIDE SEQUENCE</scope>
    <source>
        <strain evidence="8">K2</strain>
    </source>
</reference>
<feature type="compositionally biased region" description="Polar residues" evidence="6">
    <location>
        <begin position="5430"/>
        <end position="5441"/>
    </location>
</feature>
<evidence type="ECO:0000256" key="3">
    <source>
        <dbReference type="ARBA" id="ARBA00023136"/>
    </source>
</evidence>
<gene>
    <name evidence="8" type="ORF">P5673_031629</name>
</gene>
<reference evidence="8" key="2">
    <citation type="journal article" date="2023" name="Science">
        <title>Genomic signatures of disease resistance in endangered staghorn corals.</title>
        <authorList>
            <person name="Vollmer S.V."/>
            <person name="Selwyn J.D."/>
            <person name="Despard B.A."/>
            <person name="Roesel C.L."/>
        </authorList>
    </citation>
    <scope>NUCLEOTIDE SEQUENCE</scope>
    <source>
        <strain evidence="8">K2</strain>
    </source>
</reference>
<evidence type="ECO:0000313" key="9">
    <source>
        <dbReference type="Proteomes" id="UP001249851"/>
    </source>
</evidence>
<feature type="domain" description="MANSC" evidence="7">
    <location>
        <begin position="1984"/>
        <end position="2059"/>
    </location>
</feature>
<evidence type="ECO:0000259" key="7">
    <source>
        <dbReference type="PROSITE" id="PS50986"/>
    </source>
</evidence>
<proteinExistence type="predicted"/>
<feature type="compositionally biased region" description="Low complexity" evidence="6">
    <location>
        <begin position="5838"/>
        <end position="5847"/>
    </location>
</feature>
<feature type="compositionally biased region" description="Basic residues" evidence="6">
    <location>
        <begin position="5337"/>
        <end position="5347"/>
    </location>
</feature>
<feature type="region of interest" description="Disordered" evidence="6">
    <location>
        <begin position="2832"/>
        <end position="2852"/>
    </location>
</feature>
<feature type="region of interest" description="Disordered" evidence="6">
    <location>
        <begin position="5328"/>
        <end position="5754"/>
    </location>
</feature>
<dbReference type="Proteomes" id="UP001249851">
    <property type="component" value="Unassembled WGS sequence"/>
</dbReference>
<feature type="compositionally biased region" description="Basic and acidic residues" evidence="6">
    <location>
        <begin position="5362"/>
        <end position="5372"/>
    </location>
</feature>
<feature type="compositionally biased region" description="Polar residues" evidence="6">
    <location>
        <begin position="2775"/>
        <end position="2798"/>
    </location>
</feature>
<keyword evidence="5" id="KW-0175">Coiled coil</keyword>
<dbReference type="InterPro" id="IPR013980">
    <property type="entry name" value="MANSC_dom"/>
</dbReference>
<feature type="region of interest" description="Disordered" evidence="6">
    <location>
        <begin position="5795"/>
        <end position="5865"/>
    </location>
</feature>
<feature type="compositionally biased region" description="Basic and acidic residues" evidence="6">
    <location>
        <begin position="5389"/>
        <end position="5406"/>
    </location>
</feature>
<feature type="compositionally biased region" description="Basic residues" evidence="6">
    <location>
        <begin position="4598"/>
        <end position="4622"/>
    </location>
</feature>
<protein>
    <recommendedName>
        <fullName evidence="7">MANSC domain-containing protein</fullName>
    </recommendedName>
</protein>
<feature type="region of interest" description="Disordered" evidence="6">
    <location>
        <begin position="3217"/>
        <end position="3245"/>
    </location>
</feature>
<feature type="compositionally biased region" description="Basic and acidic residues" evidence="6">
    <location>
        <begin position="5467"/>
        <end position="5483"/>
    </location>
</feature>
<feature type="compositionally biased region" description="Basic and acidic residues" evidence="6">
    <location>
        <begin position="2762"/>
        <end position="2772"/>
    </location>
</feature>
<feature type="compositionally biased region" description="Basic and acidic residues" evidence="6">
    <location>
        <begin position="5795"/>
        <end position="5817"/>
    </location>
</feature>
<feature type="compositionally biased region" description="Basic and acidic residues" evidence="6">
    <location>
        <begin position="757"/>
        <end position="767"/>
    </location>
</feature>
<feature type="compositionally biased region" description="Low complexity" evidence="6">
    <location>
        <begin position="4705"/>
        <end position="4720"/>
    </location>
</feature>
<dbReference type="PANTHER" id="PTHR46182">
    <property type="entry name" value="FI19480P1"/>
    <property type="match status" value="1"/>
</dbReference>
<accession>A0AAD9PSS1</accession>
<feature type="region of interest" description="Disordered" evidence="6">
    <location>
        <begin position="2288"/>
        <end position="2309"/>
    </location>
</feature>
<feature type="region of interest" description="Disordered" evidence="6">
    <location>
        <begin position="4395"/>
        <end position="4427"/>
    </location>
</feature>
<feature type="region of interest" description="Disordered" evidence="6">
    <location>
        <begin position="588"/>
        <end position="648"/>
    </location>
</feature>
<dbReference type="InterPro" id="IPR011106">
    <property type="entry name" value="MANSC_N"/>
</dbReference>
<feature type="compositionally biased region" description="Basic and acidic residues" evidence="6">
    <location>
        <begin position="3221"/>
        <end position="3242"/>
    </location>
</feature>
<keyword evidence="4" id="KW-0325">Glycoprotein</keyword>
<feature type="region of interest" description="Disordered" evidence="6">
    <location>
        <begin position="736"/>
        <end position="767"/>
    </location>
</feature>
<evidence type="ECO:0000313" key="8">
    <source>
        <dbReference type="EMBL" id="KAK2548226.1"/>
    </source>
</evidence>
<feature type="compositionally biased region" description="Basic and acidic residues" evidence="6">
    <location>
        <begin position="4735"/>
        <end position="4760"/>
    </location>
</feature>
<feature type="compositionally biased region" description="Basic and acidic residues" evidence="6">
    <location>
        <begin position="5848"/>
        <end position="5865"/>
    </location>
</feature>
<dbReference type="GO" id="GO:0016020">
    <property type="term" value="C:membrane"/>
    <property type="evidence" value="ECO:0007669"/>
    <property type="project" value="UniProtKB-SubCell"/>
</dbReference>
<feature type="compositionally biased region" description="Basic and acidic residues" evidence="6">
    <location>
        <begin position="5705"/>
        <end position="5730"/>
    </location>
</feature>
<dbReference type="Pfam" id="PF23597">
    <property type="entry name" value="KIAA0319_N"/>
    <property type="match status" value="12"/>
</dbReference>
<feature type="region of interest" description="Disordered" evidence="6">
    <location>
        <begin position="4698"/>
        <end position="4767"/>
    </location>
</feature>
<dbReference type="SMART" id="SM00765">
    <property type="entry name" value="MANEC"/>
    <property type="match status" value="9"/>
</dbReference>
<comment type="subcellular location">
    <subcellularLocation>
        <location evidence="1">Membrane</location>
    </subcellularLocation>
</comment>
<feature type="region of interest" description="Disordered" evidence="6">
    <location>
        <begin position="465"/>
        <end position="490"/>
    </location>
</feature>
<evidence type="ECO:0000256" key="6">
    <source>
        <dbReference type="SAM" id="MobiDB-lite"/>
    </source>
</evidence>
<feature type="region of interest" description="Disordered" evidence="6">
    <location>
        <begin position="2573"/>
        <end position="2606"/>
    </location>
</feature>
<keyword evidence="9" id="KW-1185">Reference proteome</keyword>
<keyword evidence="3" id="KW-0472">Membrane</keyword>
<dbReference type="EMBL" id="JARQWQ010000152">
    <property type="protein sequence ID" value="KAK2548226.1"/>
    <property type="molecule type" value="Genomic_DNA"/>
</dbReference>
<feature type="coiled-coil region" evidence="5">
    <location>
        <begin position="5292"/>
        <end position="5326"/>
    </location>
</feature>
<feature type="compositionally biased region" description="Basic and acidic residues" evidence="6">
    <location>
        <begin position="5419"/>
        <end position="5428"/>
    </location>
</feature>
<feature type="compositionally biased region" description="Polar residues" evidence="6">
    <location>
        <begin position="5973"/>
        <end position="5988"/>
    </location>
</feature>
<evidence type="ECO:0000256" key="1">
    <source>
        <dbReference type="ARBA" id="ARBA00004370"/>
    </source>
</evidence>
<feature type="compositionally biased region" description="Polar residues" evidence="6">
    <location>
        <begin position="2288"/>
        <end position="2300"/>
    </location>
</feature>
<dbReference type="PROSITE" id="PS50986">
    <property type="entry name" value="MANSC"/>
    <property type="match status" value="1"/>
</dbReference>
<feature type="compositionally biased region" description="Basic and acidic residues" evidence="6">
    <location>
        <begin position="5557"/>
        <end position="5589"/>
    </location>
</feature>